<gene>
    <name evidence="1" type="ORF">KI387_018813</name>
</gene>
<accession>A0AA38L9S2</accession>
<feature type="non-terminal residue" evidence="1">
    <location>
        <position position="139"/>
    </location>
</feature>
<dbReference type="EMBL" id="JAHRHJ020000004">
    <property type="protein sequence ID" value="KAH9317044.1"/>
    <property type="molecule type" value="Genomic_DNA"/>
</dbReference>
<proteinExistence type="predicted"/>
<reference evidence="1 2" key="1">
    <citation type="journal article" date="2021" name="Nat. Plants">
        <title>The Taxus genome provides insights into paclitaxel biosynthesis.</title>
        <authorList>
            <person name="Xiong X."/>
            <person name="Gou J."/>
            <person name="Liao Q."/>
            <person name="Li Y."/>
            <person name="Zhou Q."/>
            <person name="Bi G."/>
            <person name="Li C."/>
            <person name="Du R."/>
            <person name="Wang X."/>
            <person name="Sun T."/>
            <person name="Guo L."/>
            <person name="Liang H."/>
            <person name="Lu P."/>
            <person name="Wu Y."/>
            <person name="Zhang Z."/>
            <person name="Ro D.K."/>
            <person name="Shang Y."/>
            <person name="Huang S."/>
            <person name="Yan J."/>
        </authorList>
    </citation>
    <scope>NUCLEOTIDE SEQUENCE [LARGE SCALE GENOMIC DNA]</scope>
    <source>
        <strain evidence="1">Ta-2019</strain>
    </source>
</reference>
<dbReference type="Proteomes" id="UP000824469">
    <property type="component" value="Unassembled WGS sequence"/>
</dbReference>
<dbReference type="AlphaFoldDB" id="A0AA38L9S2"/>
<evidence type="ECO:0000313" key="2">
    <source>
        <dbReference type="Proteomes" id="UP000824469"/>
    </source>
</evidence>
<protein>
    <submittedName>
        <fullName evidence="1">Uncharacterized protein</fullName>
    </submittedName>
</protein>
<feature type="non-terminal residue" evidence="1">
    <location>
        <position position="1"/>
    </location>
</feature>
<keyword evidence="2" id="KW-1185">Reference proteome</keyword>
<evidence type="ECO:0000313" key="1">
    <source>
        <dbReference type="EMBL" id="KAH9317044.1"/>
    </source>
</evidence>
<sequence>WKTVFKNSLREKGSIKDGGVSFEESPIEKRQIPAALFWQDNIGHENHEGLLQTPARQPLHAILRTPGSPCSERDHLHHTRLRRQHGMDDPENCHHLRTENLEKVSTPFLTCHGMSEEVTAPESTTTLCERAKSYDKKLK</sequence>
<organism evidence="1 2">
    <name type="scientific">Taxus chinensis</name>
    <name type="common">Chinese yew</name>
    <name type="synonym">Taxus wallichiana var. chinensis</name>
    <dbReference type="NCBI Taxonomy" id="29808"/>
    <lineage>
        <taxon>Eukaryota</taxon>
        <taxon>Viridiplantae</taxon>
        <taxon>Streptophyta</taxon>
        <taxon>Embryophyta</taxon>
        <taxon>Tracheophyta</taxon>
        <taxon>Spermatophyta</taxon>
        <taxon>Pinopsida</taxon>
        <taxon>Pinidae</taxon>
        <taxon>Conifers II</taxon>
        <taxon>Cupressales</taxon>
        <taxon>Taxaceae</taxon>
        <taxon>Taxus</taxon>
    </lineage>
</organism>
<name>A0AA38L9S2_TAXCH</name>
<comment type="caution">
    <text evidence="1">The sequence shown here is derived from an EMBL/GenBank/DDBJ whole genome shotgun (WGS) entry which is preliminary data.</text>
</comment>